<gene>
    <name evidence="1" type="ORF">CLV45_4776</name>
</gene>
<organism evidence="1 2">
    <name type="scientific">Hymenobacter chitinivorans DSM 11115</name>
    <dbReference type="NCBI Taxonomy" id="1121954"/>
    <lineage>
        <taxon>Bacteria</taxon>
        <taxon>Pseudomonadati</taxon>
        <taxon>Bacteroidota</taxon>
        <taxon>Cytophagia</taxon>
        <taxon>Cytophagales</taxon>
        <taxon>Hymenobacteraceae</taxon>
        <taxon>Hymenobacter</taxon>
    </lineage>
</organism>
<dbReference type="InterPro" id="IPR037079">
    <property type="entry name" value="AF2212/PG0164-like_sf"/>
</dbReference>
<name>A0A2M9AR19_9BACT</name>
<dbReference type="InterPro" id="IPR015018">
    <property type="entry name" value="DUF1905"/>
</dbReference>
<dbReference type="Pfam" id="PF13376">
    <property type="entry name" value="OmdA"/>
    <property type="match status" value="1"/>
</dbReference>
<proteinExistence type="predicted"/>
<accession>A0A2M9AR19</accession>
<dbReference type="RefSeq" id="WP_100338991.1">
    <property type="nucleotide sequence ID" value="NZ_PGFA01000005.1"/>
</dbReference>
<comment type="caution">
    <text evidence="1">The sequence shown here is derived from an EMBL/GenBank/DDBJ whole genome shotgun (WGS) entry which is preliminary data.</text>
</comment>
<dbReference type="AlphaFoldDB" id="A0A2M9AR19"/>
<protein>
    <submittedName>
        <fullName evidence="1">Uncharacterized protein DUF1905</fullName>
    </submittedName>
</protein>
<dbReference type="OrthoDB" id="9800461at2"/>
<dbReference type="Gene3D" id="2.40.30.100">
    <property type="entry name" value="AF2212/PG0164-like"/>
    <property type="match status" value="1"/>
</dbReference>
<dbReference type="EMBL" id="PGFA01000005">
    <property type="protein sequence ID" value="PJJ48083.1"/>
    <property type="molecule type" value="Genomic_DNA"/>
</dbReference>
<dbReference type="Proteomes" id="UP000228535">
    <property type="component" value="Unassembled WGS sequence"/>
</dbReference>
<dbReference type="SUPFAM" id="SSF141694">
    <property type="entry name" value="AF2212/PG0164-like"/>
    <property type="match status" value="1"/>
</dbReference>
<reference evidence="1 2" key="1">
    <citation type="submission" date="2017-11" db="EMBL/GenBank/DDBJ databases">
        <title>Genomic Encyclopedia of Archaeal and Bacterial Type Strains, Phase II (KMG-II): From Individual Species to Whole Genera.</title>
        <authorList>
            <person name="Goeker M."/>
        </authorList>
    </citation>
    <scope>NUCLEOTIDE SEQUENCE [LARGE SCALE GENOMIC DNA]</scope>
    <source>
        <strain evidence="1 2">DSM 11115</strain>
    </source>
</reference>
<sequence length="154" mass="16889">MEQVYSFEAQLVGHDSGGSFCIPPLDVPATFGKKGQVRVRGTIDGYAFQSTLAPMGGRHLLMVHKATREAIGKQPGEVVSITMQQDTAERTVEVPEDLAQALATVSGARATFDQLAYTHRKEYVRWITEAKKAETRLRRLTEAVALITTGKKLS</sequence>
<evidence type="ECO:0000313" key="1">
    <source>
        <dbReference type="EMBL" id="PJJ48083.1"/>
    </source>
</evidence>
<dbReference type="Pfam" id="PF08922">
    <property type="entry name" value="DUF1905"/>
    <property type="match status" value="1"/>
</dbReference>
<keyword evidence="2" id="KW-1185">Reference proteome</keyword>
<evidence type="ECO:0000313" key="2">
    <source>
        <dbReference type="Proteomes" id="UP000228535"/>
    </source>
</evidence>